<feature type="transmembrane region" description="Helical" evidence="6">
    <location>
        <begin position="61"/>
        <end position="82"/>
    </location>
</feature>
<evidence type="ECO:0000256" key="2">
    <source>
        <dbReference type="ARBA" id="ARBA00009773"/>
    </source>
</evidence>
<sequence length="160" mass="17316">MTNPVKLGFLGTVGVGLALLAYYAFTNVGALAGWVTGAVFIALGLDPAVRRLEKWGIRRGVGVLLVVTVFAGTVTGLTLWIVPIISEQANSFIYRSPAIFRISWSQRRSKTLTIWCTSATGSIRMCPRSLSLLHPATRLAGSWGTWLQQDPQSLRCSPAP</sequence>
<protein>
    <submittedName>
        <fullName evidence="7">Membrane protein</fullName>
    </submittedName>
</protein>
<comment type="similarity">
    <text evidence="2">Belongs to the autoinducer-2 exporter (AI-2E) (TC 2.A.86) family.</text>
</comment>
<dbReference type="GO" id="GO:0016020">
    <property type="term" value="C:membrane"/>
    <property type="evidence" value="ECO:0007669"/>
    <property type="project" value="UniProtKB-SubCell"/>
</dbReference>
<dbReference type="EMBL" id="AP017895">
    <property type="protein sequence ID" value="BAV87784.1"/>
    <property type="molecule type" value="Genomic_DNA"/>
</dbReference>
<comment type="subcellular location">
    <subcellularLocation>
        <location evidence="1">Membrane</location>
        <topology evidence="1">Multi-pass membrane protein</topology>
    </subcellularLocation>
</comment>
<evidence type="ECO:0000256" key="4">
    <source>
        <dbReference type="ARBA" id="ARBA00022989"/>
    </source>
</evidence>
<gene>
    <name evidence="7" type="ORF">RA11412_1485</name>
</gene>
<dbReference type="Pfam" id="PF01594">
    <property type="entry name" value="AI-2E_transport"/>
    <property type="match status" value="1"/>
</dbReference>
<name>A0A2Z5QZZ3_9MICC</name>
<evidence type="ECO:0000313" key="7">
    <source>
        <dbReference type="EMBL" id="BAV87784.1"/>
    </source>
</evidence>
<reference evidence="7 8" key="1">
    <citation type="submission" date="2016-10" db="EMBL/GenBank/DDBJ databases">
        <title>Genome sequence of Rothia aeria strain JCM11412.</title>
        <authorList>
            <person name="Nambu T."/>
        </authorList>
    </citation>
    <scope>NUCLEOTIDE SEQUENCE [LARGE SCALE GENOMIC DNA]</scope>
    <source>
        <strain evidence="7 8">JCM 11412</strain>
    </source>
</reference>
<evidence type="ECO:0000256" key="1">
    <source>
        <dbReference type="ARBA" id="ARBA00004141"/>
    </source>
</evidence>
<keyword evidence="3 6" id="KW-0812">Transmembrane</keyword>
<dbReference type="InterPro" id="IPR002549">
    <property type="entry name" value="AI-2E-like"/>
</dbReference>
<feature type="transmembrane region" description="Helical" evidence="6">
    <location>
        <begin position="7"/>
        <end position="25"/>
    </location>
</feature>
<evidence type="ECO:0000256" key="5">
    <source>
        <dbReference type="ARBA" id="ARBA00023136"/>
    </source>
</evidence>
<accession>A0A2Z5QZZ3</accession>
<keyword evidence="4 6" id="KW-1133">Transmembrane helix</keyword>
<dbReference type="KEGG" id="raj:RA11412_1485"/>
<feature type="transmembrane region" description="Helical" evidence="6">
    <location>
        <begin position="31"/>
        <end position="49"/>
    </location>
</feature>
<evidence type="ECO:0000313" key="8">
    <source>
        <dbReference type="Proteomes" id="UP000250241"/>
    </source>
</evidence>
<keyword evidence="5 6" id="KW-0472">Membrane</keyword>
<organism evidence="7 8">
    <name type="scientific">Rothia aeria</name>
    <dbReference type="NCBI Taxonomy" id="172042"/>
    <lineage>
        <taxon>Bacteria</taxon>
        <taxon>Bacillati</taxon>
        <taxon>Actinomycetota</taxon>
        <taxon>Actinomycetes</taxon>
        <taxon>Micrococcales</taxon>
        <taxon>Micrococcaceae</taxon>
        <taxon>Rothia</taxon>
    </lineage>
</organism>
<dbReference type="Proteomes" id="UP000250241">
    <property type="component" value="Chromosome"/>
</dbReference>
<dbReference type="AlphaFoldDB" id="A0A2Z5QZZ3"/>
<evidence type="ECO:0000256" key="6">
    <source>
        <dbReference type="SAM" id="Phobius"/>
    </source>
</evidence>
<evidence type="ECO:0000256" key="3">
    <source>
        <dbReference type="ARBA" id="ARBA00022692"/>
    </source>
</evidence>
<keyword evidence="8" id="KW-1185">Reference proteome</keyword>
<proteinExistence type="inferred from homology"/>